<dbReference type="FunFam" id="3.50.50.60:FF:000086">
    <property type="entry name" value="Ubiquinone biosynthesis monooxygenase COQ6, mitochondrial"/>
    <property type="match status" value="1"/>
</dbReference>
<keyword evidence="8" id="KW-0560">Oxidoreductase</keyword>
<evidence type="ECO:0000256" key="10">
    <source>
        <dbReference type="ARBA" id="ARBA00023128"/>
    </source>
</evidence>
<dbReference type="FunCoup" id="A0A067QHI4">
    <property type="interactions" value="1111"/>
</dbReference>
<dbReference type="GO" id="GO:0106364">
    <property type="term" value="F:4-hydroxy-3-all-trans-polyprenylbenzoate oxygenase activity"/>
    <property type="evidence" value="ECO:0007669"/>
    <property type="project" value="InterPro"/>
</dbReference>
<dbReference type="SUPFAM" id="SSF51905">
    <property type="entry name" value="FAD/NAD(P)-binding domain"/>
    <property type="match status" value="1"/>
</dbReference>
<protein>
    <submittedName>
        <fullName evidence="13">Ubiquinone biosynthesis monooxygenase COQ6</fullName>
    </submittedName>
</protein>
<dbReference type="InParanoid" id="A0A067QHI4"/>
<sequence>RLSGKKILLLEGSPQQAKDLKPQYSNRVSSLNSGTKSLLELIGAWKHIASARYKTVKKMQVWEACSDAMITFSHDDMAEDIAYIVENDVLLAAVNKEVKELTENLTVMHESKIKGYELPQCYGTTCDVRVHLENGPSYVCSLLIGADGANSQVRKAMGIKYLSWNYNQMGVVATLKLSEPTENVVAWQRFLPTGPVALLPLTDELSSLVWSTSIEHAKELLSFSNERFVDSLNDALWKKLPRDKIVDVATQRFNGLLESLFERSSTVQQLHPSVSSVVEGSRAAFPLGFGHATRYVGKGVALVGDAAHRVHPLAGQGVNLGFGDVRCLSELLSEAVFNGSLLGSLPHLLKYETLRQRHNLPMMLTIDGLQKLYGTTLTPLVVLRSFGLQLTHILNPVKVSMLNMS</sequence>
<keyword evidence="4" id="KW-0831">Ubiquinone biosynthesis</keyword>
<dbReference type="InterPro" id="IPR018168">
    <property type="entry name" value="Ubi_Hdrlase_CS"/>
</dbReference>
<keyword evidence="6" id="KW-0274">FAD</keyword>
<feature type="domain" description="FAD-binding" evidence="12">
    <location>
        <begin position="291"/>
        <end position="339"/>
    </location>
</feature>
<keyword evidence="3" id="KW-0285">Flavoprotein</keyword>
<dbReference type="InterPro" id="IPR036188">
    <property type="entry name" value="FAD/NAD-bd_sf"/>
</dbReference>
<accession>A0A067QHI4</accession>
<dbReference type="FunFam" id="3.50.50.60:FF:000021">
    <property type="entry name" value="Ubiquinone biosynthesis monooxygenase COQ6"/>
    <property type="match status" value="1"/>
</dbReference>
<proteinExistence type="inferred from homology"/>
<keyword evidence="9 13" id="KW-0503">Monooxygenase</keyword>
<evidence type="ECO:0000256" key="11">
    <source>
        <dbReference type="ARBA" id="ARBA00023136"/>
    </source>
</evidence>
<dbReference type="InterPro" id="IPR000689">
    <property type="entry name" value="UbQ_mOase_COQ6"/>
</dbReference>
<evidence type="ECO:0000256" key="4">
    <source>
        <dbReference type="ARBA" id="ARBA00022688"/>
    </source>
</evidence>
<evidence type="ECO:0000256" key="1">
    <source>
        <dbReference type="ARBA" id="ARBA00001974"/>
    </source>
</evidence>
<keyword evidence="14" id="KW-1185">Reference proteome</keyword>
<feature type="non-terminal residue" evidence="13">
    <location>
        <position position="1"/>
    </location>
</feature>
<keyword evidence="11" id="KW-0472">Membrane</keyword>
<name>A0A067QHI4_ZOONE</name>
<evidence type="ECO:0000256" key="6">
    <source>
        <dbReference type="ARBA" id="ARBA00022827"/>
    </source>
</evidence>
<dbReference type="FunFam" id="3.30.9.10:FF:000111">
    <property type="entry name" value="Ubiquinone biosynthesis monooxygenase COQ6, mitochondrial"/>
    <property type="match status" value="1"/>
</dbReference>
<keyword evidence="13" id="KW-0830">Ubiquinone</keyword>
<dbReference type="GO" id="GO:0071949">
    <property type="term" value="F:FAD binding"/>
    <property type="evidence" value="ECO:0007669"/>
    <property type="project" value="InterPro"/>
</dbReference>
<evidence type="ECO:0000313" key="13">
    <source>
        <dbReference type="EMBL" id="KDR03814.1"/>
    </source>
</evidence>
<dbReference type="InterPro" id="IPR010971">
    <property type="entry name" value="UbiH/COQ6"/>
</dbReference>
<evidence type="ECO:0000259" key="12">
    <source>
        <dbReference type="Pfam" id="PF01494"/>
    </source>
</evidence>
<evidence type="ECO:0000256" key="9">
    <source>
        <dbReference type="ARBA" id="ARBA00023033"/>
    </source>
</evidence>
<dbReference type="PANTHER" id="PTHR43876">
    <property type="entry name" value="UBIQUINONE BIOSYNTHESIS MONOOXYGENASE COQ6, MITOCHONDRIAL"/>
    <property type="match status" value="1"/>
</dbReference>
<dbReference type="EMBL" id="KK853628">
    <property type="protein sequence ID" value="KDR03814.1"/>
    <property type="molecule type" value="Genomic_DNA"/>
</dbReference>
<evidence type="ECO:0000313" key="14">
    <source>
        <dbReference type="Proteomes" id="UP000027135"/>
    </source>
</evidence>
<dbReference type="PANTHER" id="PTHR43876:SF7">
    <property type="entry name" value="UBIQUINONE BIOSYNTHESIS MONOOXYGENASE COQ6, MITOCHONDRIAL"/>
    <property type="match status" value="1"/>
</dbReference>
<keyword evidence="5" id="KW-0999">Mitochondrion inner membrane</keyword>
<dbReference type="PROSITE" id="PS01304">
    <property type="entry name" value="UBIH"/>
    <property type="match status" value="1"/>
</dbReference>
<dbReference type="Proteomes" id="UP000027135">
    <property type="component" value="Unassembled WGS sequence"/>
</dbReference>
<dbReference type="GO" id="GO:0006744">
    <property type="term" value="P:ubiquinone biosynthetic process"/>
    <property type="evidence" value="ECO:0007669"/>
    <property type="project" value="UniProtKB-KW"/>
</dbReference>
<evidence type="ECO:0000256" key="7">
    <source>
        <dbReference type="ARBA" id="ARBA00022946"/>
    </source>
</evidence>
<dbReference type="Gene3D" id="3.50.50.60">
    <property type="entry name" value="FAD/NAD(P)-binding domain"/>
    <property type="match status" value="2"/>
</dbReference>
<evidence type="ECO:0000256" key="3">
    <source>
        <dbReference type="ARBA" id="ARBA00022630"/>
    </source>
</evidence>
<evidence type="ECO:0000256" key="5">
    <source>
        <dbReference type="ARBA" id="ARBA00022792"/>
    </source>
</evidence>
<dbReference type="InterPro" id="IPR002938">
    <property type="entry name" value="FAD-bd"/>
</dbReference>
<dbReference type="NCBIfam" id="TIGR01988">
    <property type="entry name" value="Ubi-OHases"/>
    <property type="match status" value="1"/>
</dbReference>
<evidence type="ECO:0000256" key="8">
    <source>
        <dbReference type="ARBA" id="ARBA00023002"/>
    </source>
</evidence>
<comment type="cofactor">
    <cofactor evidence="1">
        <name>FAD</name>
        <dbReference type="ChEBI" id="CHEBI:57692"/>
    </cofactor>
</comment>
<dbReference type="InterPro" id="IPR051205">
    <property type="entry name" value="UbiH/COQ6_monooxygenase"/>
</dbReference>
<evidence type="ECO:0000256" key="2">
    <source>
        <dbReference type="ARBA" id="ARBA00005349"/>
    </source>
</evidence>
<dbReference type="HAMAP" id="MF_03193">
    <property type="entry name" value="COQ6_monooxygenase"/>
    <property type="match status" value="1"/>
</dbReference>
<dbReference type="AlphaFoldDB" id="A0A067QHI4"/>
<comment type="similarity">
    <text evidence="2">Belongs to the UbiH/COQ6 family.</text>
</comment>
<reference evidence="13 14" key="1">
    <citation type="journal article" date="2014" name="Nat. Commun.">
        <title>Molecular traces of alternative social organization in a termite genome.</title>
        <authorList>
            <person name="Terrapon N."/>
            <person name="Li C."/>
            <person name="Robertson H.M."/>
            <person name="Ji L."/>
            <person name="Meng X."/>
            <person name="Booth W."/>
            <person name="Chen Z."/>
            <person name="Childers C.P."/>
            <person name="Glastad K.M."/>
            <person name="Gokhale K."/>
            <person name="Gowin J."/>
            <person name="Gronenberg W."/>
            <person name="Hermansen R.A."/>
            <person name="Hu H."/>
            <person name="Hunt B.G."/>
            <person name="Huylmans A.K."/>
            <person name="Khalil S.M."/>
            <person name="Mitchell R.D."/>
            <person name="Munoz-Torres M.C."/>
            <person name="Mustard J.A."/>
            <person name="Pan H."/>
            <person name="Reese J.T."/>
            <person name="Scharf M.E."/>
            <person name="Sun F."/>
            <person name="Vogel H."/>
            <person name="Xiao J."/>
            <person name="Yang W."/>
            <person name="Yang Z."/>
            <person name="Yang Z."/>
            <person name="Zhou J."/>
            <person name="Zhu J."/>
            <person name="Brent C.S."/>
            <person name="Elsik C.G."/>
            <person name="Goodisman M.A."/>
            <person name="Liberles D.A."/>
            <person name="Roe R.M."/>
            <person name="Vargo E.L."/>
            <person name="Vilcinskas A."/>
            <person name="Wang J."/>
            <person name="Bornberg-Bauer E."/>
            <person name="Korb J."/>
            <person name="Zhang G."/>
            <person name="Liebig J."/>
        </authorList>
    </citation>
    <scope>NUCLEOTIDE SEQUENCE [LARGE SCALE GENOMIC DNA]</scope>
    <source>
        <tissue evidence="13">Whole organism</tissue>
    </source>
</reference>
<dbReference type="Pfam" id="PF01494">
    <property type="entry name" value="FAD_binding_3"/>
    <property type="match status" value="2"/>
</dbReference>
<gene>
    <name evidence="13" type="ORF">L798_04457</name>
</gene>
<keyword evidence="10" id="KW-0496">Mitochondrion</keyword>
<dbReference type="PRINTS" id="PR00420">
    <property type="entry name" value="RNGMNOXGNASE"/>
</dbReference>
<organism evidence="13 14">
    <name type="scientific">Zootermopsis nevadensis</name>
    <name type="common">Dampwood termite</name>
    <dbReference type="NCBI Taxonomy" id="136037"/>
    <lineage>
        <taxon>Eukaryota</taxon>
        <taxon>Metazoa</taxon>
        <taxon>Ecdysozoa</taxon>
        <taxon>Arthropoda</taxon>
        <taxon>Hexapoda</taxon>
        <taxon>Insecta</taxon>
        <taxon>Pterygota</taxon>
        <taxon>Neoptera</taxon>
        <taxon>Polyneoptera</taxon>
        <taxon>Dictyoptera</taxon>
        <taxon>Blattodea</taxon>
        <taxon>Blattoidea</taxon>
        <taxon>Termitoidae</taxon>
        <taxon>Termopsidae</taxon>
        <taxon>Zootermopsis</taxon>
    </lineage>
</organism>
<dbReference type="STRING" id="136037.A0A067QHI4"/>
<dbReference type="eggNOG" id="KOG3855">
    <property type="taxonomic scope" value="Eukaryota"/>
</dbReference>
<dbReference type="OMA" id="VKQMQVW"/>
<dbReference type="GO" id="GO:0005739">
    <property type="term" value="C:mitochondrion"/>
    <property type="evidence" value="ECO:0007669"/>
    <property type="project" value="TreeGrafter"/>
</dbReference>
<keyword evidence="7" id="KW-0809">Transit peptide</keyword>
<feature type="domain" description="FAD-binding" evidence="12">
    <location>
        <begin position="27"/>
        <end position="245"/>
    </location>
</feature>